<proteinExistence type="predicted"/>
<evidence type="ECO:0000313" key="1">
    <source>
        <dbReference type="EMBL" id="QHT82942.1"/>
    </source>
</evidence>
<organism evidence="1">
    <name type="scientific">viral metagenome</name>
    <dbReference type="NCBI Taxonomy" id="1070528"/>
    <lineage>
        <taxon>unclassified sequences</taxon>
        <taxon>metagenomes</taxon>
        <taxon>organismal metagenomes</taxon>
    </lineage>
</organism>
<name>A0A6C0HQJ3_9ZZZZ</name>
<dbReference type="AlphaFoldDB" id="A0A6C0HQJ3"/>
<protein>
    <submittedName>
        <fullName evidence="1">Uncharacterized protein</fullName>
    </submittedName>
</protein>
<reference evidence="1" key="1">
    <citation type="journal article" date="2020" name="Nature">
        <title>Giant virus diversity and host interactions through global metagenomics.</title>
        <authorList>
            <person name="Schulz F."/>
            <person name="Roux S."/>
            <person name="Paez-Espino D."/>
            <person name="Jungbluth S."/>
            <person name="Walsh D.A."/>
            <person name="Denef V.J."/>
            <person name="McMahon K.D."/>
            <person name="Konstantinidis K.T."/>
            <person name="Eloe-Fadrosh E.A."/>
            <person name="Kyrpides N.C."/>
            <person name="Woyke T."/>
        </authorList>
    </citation>
    <scope>NUCLEOTIDE SEQUENCE</scope>
    <source>
        <strain evidence="1">GVMAG-M-3300023184-165</strain>
    </source>
</reference>
<accession>A0A6C0HQJ3</accession>
<dbReference type="EMBL" id="MN740004">
    <property type="protein sequence ID" value="QHT82942.1"/>
    <property type="molecule type" value="Genomic_DNA"/>
</dbReference>
<sequence length="165" mass="17983">MATNGTIIQYKFLNNSFSNVLSNTPSINSPYPGLTKLFCYDAGNNGYSLNIKPHSSNNKIQVQFKVKYASSDLASANLTIGVVCSTNGGVSYSVVGQDTFFGTTNICGQIYDVYMFNCIHSPNTTDNAIYKMFFQIENTNSDGPIGLIGDTSSSNCIILEELMFK</sequence>